<evidence type="ECO:0000313" key="2">
    <source>
        <dbReference type="WBParaSite" id="PS1159_v2.g7272.t1"/>
    </source>
</evidence>
<dbReference type="WBParaSite" id="PS1159_v2.g7272.t1">
    <property type="protein sequence ID" value="PS1159_v2.g7272.t1"/>
    <property type="gene ID" value="PS1159_v2.g7272"/>
</dbReference>
<name>A0AC35GPT8_9BILA</name>
<sequence length="123" mass="13536">MASIQQKSVTKVESNGTISKIVENKIDEKLLPKLAELIPSAPSTFLPPQEIFVPKTETLAKIAENEKTVVSKTEAEASPKVAEKENQSDEDAATIARLNKKISELNYQIDELVEDLASEKDAR</sequence>
<organism evidence="1 2">
    <name type="scientific">Panagrolaimus sp. PS1159</name>
    <dbReference type="NCBI Taxonomy" id="55785"/>
    <lineage>
        <taxon>Eukaryota</taxon>
        <taxon>Metazoa</taxon>
        <taxon>Ecdysozoa</taxon>
        <taxon>Nematoda</taxon>
        <taxon>Chromadorea</taxon>
        <taxon>Rhabditida</taxon>
        <taxon>Tylenchina</taxon>
        <taxon>Panagrolaimomorpha</taxon>
        <taxon>Panagrolaimoidea</taxon>
        <taxon>Panagrolaimidae</taxon>
        <taxon>Panagrolaimus</taxon>
    </lineage>
</organism>
<accession>A0AC35GPT8</accession>
<evidence type="ECO:0000313" key="1">
    <source>
        <dbReference type="Proteomes" id="UP000887580"/>
    </source>
</evidence>
<protein>
    <submittedName>
        <fullName evidence="2">Mediator of RNA polymerase II transcription subunit 21</fullName>
    </submittedName>
</protein>
<dbReference type="Proteomes" id="UP000887580">
    <property type="component" value="Unplaced"/>
</dbReference>
<proteinExistence type="predicted"/>
<reference evidence="2" key="1">
    <citation type="submission" date="2022-11" db="UniProtKB">
        <authorList>
            <consortium name="WormBaseParasite"/>
        </authorList>
    </citation>
    <scope>IDENTIFICATION</scope>
</reference>